<protein>
    <submittedName>
        <fullName evidence="2">Aminopeptidase P family protein</fullName>
    </submittedName>
</protein>
<dbReference type="Gene3D" id="3.40.350.10">
    <property type="entry name" value="Creatinase/prolidase N-terminal domain"/>
    <property type="match status" value="1"/>
</dbReference>
<dbReference type="InterPro" id="IPR036005">
    <property type="entry name" value="Creatinase/aminopeptidase-like"/>
</dbReference>
<dbReference type="InterPro" id="IPR050659">
    <property type="entry name" value="Peptidase_M24B"/>
</dbReference>
<gene>
    <name evidence="2" type="ORF">EF806_05780</name>
</gene>
<evidence type="ECO:0000313" key="3">
    <source>
        <dbReference type="Proteomes" id="UP000317158"/>
    </source>
</evidence>
<dbReference type="Gene3D" id="3.90.230.10">
    <property type="entry name" value="Creatinase/methionine aminopeptidase superfamily"/>
    <property type="match status" value="1"/>
</dbReference>
<accession>A0A520KR73</accession>
<name>A0A520KR73_METT2</name>
<keyword evidence="2" id="KW-0031">Aminopeptidase</keyword>
<evidence type="ECO:0000313" key="2">
    <source>
        <dbReference type="EMBL" id="RZN64125.1"/>
    </source>
</evidence>
<dbReference type="InterPro" id="IPR029149">
    <property type="entry name" value="Creatin/AminoP/Spt16_N"/>
</dbReference>
<dbReference type="Proteomes" id="UP000317158">
    <property type="component" value="Unassembled WGS sequence"/>
</dbReference>
<dbReference type="Pfam" id="PF00557">
    <property type="entry name" value="Peptidase_M24"/>
    <property type="match status" value="1"/>
</dbReference>
<comment type="caution">
    <text evidence="2">The sequence shown here is derived from an EMBL/GenBank/DDBJ whole genome shotgun (WGS) entry which is preliminary data.</text>
</comment>
<keyword evidence="2" id="KW-0645">Protease</keyword>
<reference evidence="2 3" key="1">
    <citation type="journal article" date="2019" name="Nat. Microbiol.">
        <title>Wide diversity of methane and short-chain alkane metabolisms in uncultured archaea.</title>
        <authorList>
            <person name="Borrel G."/>
            <person name="Adam P.S."/>
            <person name="McKay L.J."/>
            <person name="Chen L.X."/>
            <person name="Sierra-Garcia I.N."/>
            <person name="Sieber C.M."/>
            <person name="Letourneur Q."/>
            <person name="Ghozlane A."/>
            <person name="Andersen G.L."/>
            <person name="Li W.J."/>
            <person name="Hallam S.J."/>
            <person name="Muyzer G."/>
            <person name="de Oliveira V.M."/>
            <person name="Inskeep W.P."/>
            <person name="Banfield J.F."/>
            <person name="Gribaldo S."/>
        </authorList>
    </citation>
    <scope>NUCLEOTIDE SEQUENCE [LARGE SCALE GENOMIC DNA]</scope>
    <source>
        <strain evidence="2">NM1a</strain>
    </source>
</reference>
<dbReference type="SUPFAM" id="SSF55920">
    <property type="entry name" value="Creatinase/aminopeptidase"/>
    <property type="match status" value="1"/>
</dbReference>
<dbReference type="PANTHER" id="PTHR46112">
    <property type="entry name" value="AMINOPEPTIDASE"/>
    <property type="match status" value="1"/>
</dbReference>
<proteinExistence type="predicted"/>
<dbReference type="GO" id="GO:0004177">
    <property type="term" value="F:aminopeptidase activity"/>
    <property type="evidence" value="ECO:0007669"/>
    <property type="project" value="UniProtKB-KW"/>
</dbReference>
<sequence>MKRENGFLLLYGSSYSDQNIYYMTKFLSNDPFLCIVSNNFKRKFVYLPEMEIDRAKKEAKFDKISSYNNYNLDELFKKYKDADVAFGKMITDILHEEGIYIVSVMRNFPSFLYKILEKEGISIDTIKNPFEMIRRKKTKQEVEYILKAQKAAEDALITVKKILERSIIKKDYIYYNHSRLTSEYIKAVIEKRLLDNDAFCEGLICSSGVDSADPHSVGRGPIKCGKPIVIDIFPRLMTERYFSDMTRTFVKGEADDKFIEMYNVVLDAQNIAFKMLKPNASCRDIHLSVCEYFESLGYDTIKKNKKINEGFIHTTGHGVGLDIHEPPFIGDNDNFLIEGDVVTIEPGLYYKNIGGIRIEDIVFIKKEGFVNLSNASKDFVIP</sequence>
<dbReference type="AlphaFoldDB" id="A0A520KR73"/>
<dbReference type="EMBL" id="RXIF01000010">
    <property type="protein sequence ID" value="RZN64125.1"/>
    <property type="molecule type" value="Genomic_DNA"/>
</dbReference>
<organism evidence="2 3">
    <name type="scientific">Methanoliparum thermophilum</name>
    <dbReference type="NCBI Taxonomy" id="2491083"/>
    <lineage>
        <taxon>Archaea</taxon>
        <taxon>Methanobacteriati</taxon>
        <taxon>Methanobacteriota</taxon>
        <taxon>Candidatus Methanoliparia</taxon>
        <taxon>Candidatus Methanoliparales</taxon>
        <taxon>Candidatus Methanoliparaceae</taxon>
        <taxon>Candidatus Methanoliparum</taxon>
    </lineage>
</organism>
<dbReference type="PANTHER" id="PTHR46112:SF2">
    <property type="entry name" value="XAA-PRO AMINOPEPTIDASE P-RELATED"/>
    <property type="match status" value="1"/>
</dbReference>
<dbReference type="InterPro" id="IPR000994">
    <property type="entry name" value="Pept_M24"/>
</dbReference>
<keyword evidence="2" id="KW-0378">Hydrolase</keyword>
<feature type="domain" description="Peptidase M24" evidence="1">
    <location>
        <begin position="144"/>
        <end position="365"/>
    </location>
</feature>
<evidence type="ECO:0000259" key="1">
    <source>
        <dbReference type="Pfam" id="PF00557"/>
    </source>
</evidence>